<dbReference type="AlphaFoldDB" id="A0A7W0CIC5"/>
<evidence type="ECO:0000256" key="2">
    <source>
        <dbReference type="SAM" id="SignalP"/>
    </source>
</evidence>
<keyword evidence="4" id="KW-1185">Reference proteome</keyword>
<protein>
    <recommendedName>
        <fullName evidence="5">DUF5666 domain-containing protein</fullName>
    </recommendedName>
</protein>
<dbReference type="EMBL" id="JACDUR010000003">
    <property type="protein sequence ID" value="MBA2891705.1"/>
    <property type="molecule type" value="Genomic_DNA"/>
</dbReference>
<evidence type="ECO:0000256" key="1">
    <source>
        <dbReference type="SAM" id="MobiDB-lite"/>
    </source>
</evidence>
<sequence length="156" mass="15460">MRKGRVALLAGAVALLAMTGLSGSAMADPAPGPAGTEGVIVCETGDGQKFEVKPGVPVTFQDGKGEVMVTRAAEAQPVPGGETVKGEIRLRDGGEAVPAKPLEEGESHAAAAGVAADGPTAHAVPAEPPVDKDGKPIVIDPDKAPEGALTIACRPA</sequence>
<organism evidence="3 4">
    <name type="scientific">Nonomuraea soli</name>
    <dbReference type="NCBI Taxonomy" id="1032476"/>
    <lineage>
        <taxon>Bacteria</taxon>
        <taxon>Bacillati</taxon>
        <taxon>Actinomycetota</taxon>
        <taxon>Actinomycetes</taxon>
        <taxon>Streptosporangiales</taxon>
        <taxon>Streptosporangiaceae</taxon>
        <taxon>Nonomuraea</taxon>
    </lineage>
</organism>
<feature type="region of interest" description="Disordered" evidence="1">
    <location>
        <begin position="93"/>
        <end position="135"/>
    </location>
</feature>
<feature type="compositionally biased region" description="Low complexity" evidence="1">
    <location>
        <begin position="109"/>
        <end position="123"/>
    </location>
</feature>
<dbReference type="RefSeq" id="WP_181610473.1">
    <property type="nucleotide sequence ID" value="NZ_BAABAM010000002.1"/>
</dbReference>
<keyword evidence="2" id="KW-0732">Signal</keyword>
<evidence type="ECO:0008006" key="5">
    <source>
        <dbReference type="Google" id="ProtNLM"/>
    </source>
</evidence>
<evidence type="ECO:0000313" key="3">
    <source>
        <dbReference type="EMBL" id="MBA2891705.1"/>
    </source>
</evidence>
<accession>A0A7W0CIC5</accession>
<reference evidence="3 4" key="1">
    <citation type="submission" date="2020-07" db="EMBL/GenBank/DDBJ databases">
        <title>Genomic Encyclopedia of Type Strains, Phase IV (KMG-IV): sequencing the most valuable type-strain genomes for metagenomic binning, comparative biology and taxonomic classification.</title>
        <authorList>
            <person name="Goeker M."/>
        </authorList>
    </citation>
    <scope>NUCLEOTIDE SEQUENCE [LARGE SCALE GENOMIC DNA]</scope>
    <source>
        <strain evidence="3 4">DSM 45533</strain>
    </source>
</reference>
<feature type="signal peptide" evidence="2">
    <location>
        <begin position="1"/>
        <end position="27"/>
    </location>
</feature>
<proteinExistence type="predicted"/>
<evidence type="ECO:0000313" key="4">
    <source>
        <dbReference type="Proteomes" id="UP000530928"/>
    </source>
</evidence>
<dbReference type="Proteomes" id="UP000530928">
    <property type="component" value="Unassembled WGS sequence"/>
</dbReference>
<feature type="chain" id="PRO_5030892742" description="DUF5666 domain-containing protein" evidence="2">
    <location>
        <begin position="28"/>
        <end position="156"/>
    </location>
</feature>
<gene>
    <name evidence="3" type="ORF">HNR30_003046</name>
</gene>
<comment type="caution">
    <text evidence="3">The sequence shown here is derived from an EMBL/GenBank/DDBJ whole genome shotgun (WGS) entry which is preliminary data.</text>
</comment>
<name>A0A7W0CIC5_9ACTN</name>